<reference evidence="5 6" key="1">
    <citation type="submission" date="2018-06" db="EMBL/GenBank/DDBJ databases">
        <authorList>
            <consortium name="Pathogen Informatics"/>
            <person name="Doyle S."/>
        </authorList>
    </citation>
    <scope>NUCLEOTIDE SEQUENCE [LARGE SCALE GENOMIC DNA]</scope>
    <source>
        <strain evidence="5 6">NCTC11179</strain>
    </source>
</reference>
<name>A0A378RK20_MYROD</name>
<evidence type="ECO:0000259" key="4">
    <source>
        <dbReference type="PROSITE" id="PS01124"/>
    </source>
</evidence>
<dbReference type="PANTHER" id="PTHR43280">
    <property type="entry name" value="ARAC-FAMILY TRANSCRIPTIONAL REGULATOR"/>
    <property type="match status" value="1"/>
</dbReference>
<keyword evidence="6" id="KW-1185">Reference proteome</keyword>
<protein>
    <submittedName>
        <fullName evidence="5">Bacillibactin transport regulator</fullName>
    </submittedName>
</protein>
<proteinExistence type="predicted"/>
<dbReference type="GO" id="GO:0043565">
    <property type="term" value="F:sequence-specific DNA binding"/>
    <property type="evidence" value="ECO:0007669"/>
    <property type="project" value="InterPro"/>
</dbReference>
<evidence type="ECO:0000256" key="3">
    <source>
        <dbReference type="ARBA" id="ARBA00023163"/>
    </source>
</evidence>
<dbReference type="RefSeq" id="WP_236594052.1">
    <property type="nucleotide sequence ID" value="NZ_CP068107.1"/>
</dbReference>
<evidence type="ECO:0000313" key="5">
    <source>
        <dbReference type="EMBL" id="STZ26507.1"/>
    </source>
</evidence>
<dbReference type="Pfam" id="PF12833">
    <property type="entry name" value="HTH_18"/>
    <property type="match status" value="1"/>
</dbReference>
<evidence type="ECO:0000313" key="6">
    <source>
        <dbReference type="Proteomes" id="UP000255024"/>
    </source>
</evidence>
<dbReference type="SUPFAM" id="SSF51215">
    <property type="entry name" value="Regulatory protein AraC"/>
    <property type="match status" value="1"/>
</dbReference>
<dbReference type="PRINTS" id="PR00032">
    <property type="entry name" value="HTHARAC"/>
</dbReference>
<dbReference type="Gene3D" id="1.10.10.60">
    <property type="entry name" value="Homeodomain-like"/>
    <property type="match status" value="1"/>
</dbReference>
<evidence type="ECO:0000256" key="1">
    <source>
        <dbReference type="ARBA" id="ARBA00023015"/>
    </source>
</evidence>
<dbReference type="SUPFAM" id="SSF46689">
    <property type="entry name" value="Homeodomain-like"/>
    <property type="match status" value="1"/>
</dbReference>
<keyword evidence="3" id="KW-0804">Transcription</keyword>
<dbReference type="SMART" id="SM00342">
    <property type="entry name" value="HTH_ARAC"/>
    <property type="match status" value="1"/>
</dbReference>
<organism evidence="5 6">
    <name type="scientific">Myroides odoratus</name>
    <name type="common">Flavobacterium odoratum</name>
    <dbReference type="NCBI Taxonomy" id="256"/>
    <lineage>
        <taxon>Bacteria</taxon>
        <taxon>Pseudomonadati</taxon>
        <taxon>Bacteroidota</taxon>
        <taxon>Flavobacteriia</taxon>
        <taxon>Flavobacteriales</taxon>
        <taxon>Flavobacteriaceae</taxon>
        <taxon>Myroides</taxon>
    </lineage>
</organism>
<dbReference type="Proteomes" id="UP000255024">
    <property type="component" value="Unassembled WGS sequence"/>
</dbReference>
<dbReference type="InterPro" id="IPR018060">
    <property type="entry name" value="HTH_AraC"/>
</dbReference>
<feature type="domain" description="HTH araC/xylS-type" evidence="4">
    <location>
        <begin position="195"/>
        <end position="293"/>
    </location>
</feature>
<accession>A0A378RK20</accession>
<dbReference type="GO" id="GO:0003700">
    <property type="term" value="F:DNA-binding transcription factor activity"/>
    <property type="evidence" value="ECO:0007669"/>
    <property type="project" value="InterPro"/>
</dbReference>
<dbReference type="PROSITE" id="PS01124">
    <property type="entry name" value="HTH_ARAC_FAMILY_2"/>
    <property type="match status" value="1"/>
</dbReference>
<dbReference type="InterPro" id="IPR037923">
    <property type="entry name" value="HTH-like"/>
</dbReference>
<gene>
    <name evidence="5" type="primary">btr_1</name>
    <name evidence="5" type="ORF">NCTC11179_00022</name>
</gene>
<dbReference type="AlphaFoldDB" id="A0A378RK20"/>
<keyword evidence="1" id="KW-0805">Transcription regulation</keyword>
<dbReference type="InterPro" id="IPR020449">
    <property type="entry name" value="Tscrpt_reg_AraC-type_HTH"/>
</dbReference>
<evidence type="ECO:0000256" key="2">
    <source>
        <dbReference type="ARBA" id="ARBA00023125"/>
    </source>
</evidence>
<dbReference type="EMBL" id="UGQL01000001">
    <property type="protein sequence ID" value="STZ26507.1"/>
    <property type="molecule type" value="Genomic_DNA"/>
</dbReference>
<keyword evidence="2" id="KW-0238">DNA-binding</keyword>
<dbReference type="PANTHER" id="PTHR43280:SF32">
    <property type="entry name" value="TRANSCRIPTIONAL REGULATORY PROTEIN"/>
    <property type="match status" value="1"/>
</dbReference>
<sequence length="294" mass="34308">MMPDKIHNYSIQDMLQLLEHDFQESGLYVDFKQYLSDHPLQHPYRTANYTIMLILEGNMTVQLDLTKHELQQNALAIVPPQTVIYFKKFSPDLVYITLSFDKTFAITHTQNEKSDFSLLASPKVHHLLLDNRQLKTLVNLCELVDQKNKQKSNFQYYLTSIQHLFALILLELKAISQHQNPILHEHISRKEQLTLLFLEALQTHFRTEKQVRFYAAELCVSDRYLAKVIKEVTSKTIGELIDQAIIIEAQLLLTNTTLTIMEIADELHFNSTSFFGKFFKRKVGCSPGQYRKQF</sequence>
<dbReference type="InterPro" id="IPR009057">
    <property type="entry name" value="Homeodomain-like_sf"/>
</dbReference>